<keyword evidence="1" id="KW-0472">Membrane</keyword>
<evidence type="ECO:0000313" key="2">
    <source>
        <dbReference type="EMBL" id="KKL57584.1"/>
    </source>
</evidence>
<dbReference type="AlphaFoldDB" id="A0A0F9D7M2"/>
<gene>
    <name evidence="2" type="ORF">LCGC14_2233930</name>
</gene>
<keyword evidence="1" id="KW-0812">Transmembrane</keyword>
<protein>
    <submittedName>
        <fullName evidence="2">Uncharacterized protein</fullName>
    </submittedName>
</protein>
<comment type="caution">
    <text evidence="2">The sequence shown here is derived from an EMBL/GenBank/DDBJ whole genome shotgun (WGS) entry which is preliminary data.</text>
</comment>
<proteinExistence type="predicted"/>
<sequence length="83" mass="9659">MFKIKILLSKKSSTSYKFFKLYLWILIVSMIISPHLLISNRTDWRSTNPKDLINYDDILKTSNPAPQHSFFSFQIDDDNSGSS</sequence>
<evidence type="ECO:0000256" key="1">
    <source>
        <dbReference type="SAM" id="Phobius"/>
    </source>
</evidence>
<accession>A0A0F9D7M2</accession>
<feature type="transmembrane region" description="Helical" evidence="1">
    <location>
        <begin position="21"/>
        <end position="38"/>
    </location>
</feature>
<dbReference type="EMBL" id="LAZR01030116">
    <property type="protein sequence ID" value="KKL57584.1"/>
    <property type="molecule type" value="Genomic_DNA"/>
</dbReference>
<name>A0A0F9D7M2_9ZZZZ</name>
<reference evidence="2" key="1">
    <citation type="journal article" date="2015" name="Nature">
        <title>Complex archaea that bridge the gap between prokaryotes and eukaryotes.</title>
        <authorList>
            <person name="Spang A."/>
            <person name="Saw J.H."/>
            <person name="Jorgensen S.L."/>
            <person name="Zaremba-Niedzwiedzka K."/>
            <person name="Martijn J."/>
            <person name="Lind A.E."/>
            <person name="van Eijk R."/>
            <person name="Schleper C."/>
            <person name="Guy L."/>
            <person name="Ettema T.J."/>
        </authorList>
    </citation>
    <scope>NUCLEOTIDE SEQUENCE</scope>
</reference>
<keyword evidence="1" id="KW-1133">Transmembrane helix</keyword>
<organism evidence="2">
    <name type="scientific">marine sediment metagenome</name>
    <dbReference type="NCBI Taxonomy" id="412755"/>
    <lineage>
        <taxon>unclassified sequences</taxon>
        <taxon>metagenomes</taxon>
        <taxon>ecological metagenomes</taxon>
    </lineage>
</organism>